<evidence type="ECO:0000313" key="1">
    <source>
        <dbReference type="EMBL" id="QQP56603.1"/>
    </source>
</evidence>
<keyword evidence="2" id="KW-1185">Reference proteome</keyword>
<dbReference type="OrthoDB" id="10543564at2759"/>
<reference evidence="2" key="1">
    <citation type="submission" date="2021-01" db="EMBL/GenBank/DDBJ databases">
        <title>Caligus Genome Assembly.</title>
        <authorList>
            <person name="Gallardo-Escarate C."/>
        </authorList>
    </citation>
    <scope>NUCLEOTIDE SEQUENCE [LARGE SCALE GENOMIC DNA]</scope>
</reference>
<sequence>MKDSRRKLRRFLEKCRFFLDEVLEHARNRRKISASEIDAMFRRGASIRSHMESTQRNPELSFHLQSVFSPSELETLRTPLKALYLCLLNNLRLNKDVLEGIEEAYSRYASDKSKAILFERNPHQRRNTLKGTLLAQGALSLRSIEDNIFKDANVFSTLIHALTQTEDTILSRSFLTLPISSSELNGAFDMIQVNIEAYVEASVHHDTLVMFLAKLSEPLVENRRRDVVALFSKYITLTPLSIAEIFDGYLRKFNLESLRNEIYRFS</sequence>
<proteinExistence type="predicted"/>
<dbReference type="Proteomes" id="UP000595437">
    <property type="component" value="Chromosome 1"/>
</dbReference>
<dbReference type="AlphaFoldDB" id="A0A7T8KIW0"/>
<accession>A0A7T8KIW0</accession>
<organism evidence="1 2">
    <name type="scientific">Caligus rogercresseyi</name>
    <name type="common">Sea louse</name>
    <dbReference type="NCBI Taxonomy" id="217165"/>
    <lineage>
        <taxon>Eukaryota</taxon>
        <taxon>Metazoa</taxon>
        <taxon>Ecdysozoa</taxon>
        <taxon>Arthropoda</taxon>
        <taxon>Crustacea</taxon>
        <taxon>Multicrustacea</taxon>
        <taxon>Hexanauplia</taxon>
        <taxon>Copepoda</taxon>
        <taxon>Siphonostomatoida</taxon>
        <taxon>Caligidae</taxon>
        <taxon>Caligus</taxon>
    </lineage>
</organism>
<protein>
    <submittedName>
        <fullName evidence="1">Uncharacterized protein</fullName>
    </submittedName>
</protein>
<name>A0A7T8KIW0_CALRO</name>
<gene>
    <name evidence="1" type="ORF">FKW44_001315</name>
</gene>
<dbReference type="EMBL" id="CP045890">
    <property type="protein sequence ID" value="QQP56603.1"/>
    <property type="molecule type" value="Genomic_DNA"/>
</dbReference>
<evidence type="ECO:0000313" key="2">
    <source>
        <dbReference type="Proteomes" id="UP000595437"/>
    </source>
</evidence>